<dbReference type="Proteomes" id="UP001189429">
    <property type="component" value="Unassembled WGS sequence"/>
</dbReference>
<feature type="transmembrane region" description="Helical" evidence="2">
    <location>
        <begin position="99"/>
        <end position="117"/>
    </location>
</feature>
<name>A0ABN9TJ26_9DINO</name>
<feature type="transmembrane region" description="Helical" evidence="2">
    <location>
        <begin position="169"/>
        <end position="188"/>
    </location>
</feature>
<feature type="transmembrane region" description="Helical" evidence="2">
    <location>
        <begin position="137"/>
        <end position="157"/>
    </location>
</feature>
<dbReference type="PANTHER" id="PTHR31610">
    <property type="entry name" value="SLR0360 PROTEIN"/>
    <property type="match status" value="1"/>
</dbReference>
<evidence type="ECO:0000256" key="1">
    <source>
        <dbReference type="SAM" id="MobiDB-lite"/>
    </source>
</evidence>
<dbReference type="EMBL" id="CAUYUJ010014778">
    <property type="protein sequence ID" value="CAK0845925.1"/>
    <property type="molecule type" value="Genomic_DNA"/>
</dbReference>
<feature type="non-terminal residue" evidence="3">
    <location>
        <position position="1"/>
    </location>
</feature>
<dbReference type="PANTHER" id="PTHR31610:SF0">
    <property type="entry name" value="SLC26A_SULP TRANSPORTER DOMAIN-CONTAINING PROTEIN"/>
    <property type="match status" value="1"/>
</dbReference>
<feature type="transmembrane region" description="Helical" evidence="2">
    <location>
        <begin position="437"/>
        <end position="459"/>
    </location>
</feature>
<feature type="transmembrane region" description="Helical" evidence="2">
    <location>
        <begin position="566"/>
        <end position="585"/>
    </location>
</feature>
<feature type="transmembrane region" description="Helical" evidence="2">
    <location>
        <begin position="407"/>
        <end position="425"/>
    </location>
</feature>
<feature type="transmembrane region" description="Helical" evidence="2">
    <location>
        <begin position="256"/>
        <end position="273"/>
    </location>
</feature>
<organism evidence="3 4">
    <name type="scientific">Prorocentrum cordatum</name>
    <dbReference type="NCBI Taxonomy" id="2364126"/>
    <lineage>
        <taxon>Eukaryota</taxon>
        <taxon>Sar</taxon>
        <taxon>Alveolata</taxon>
        <taxon>Dinophyceae</taxon>
        <taxon>Prorocentrales</taxon>
        <taxon>Prorocentraceae</taxon>
        <taxon>Prorocentrum</taxon>
    </lineage>
</organism>
<accession>A0ABN9TJ26</accession>
<comment type="caution">
    <text evidence="3">The sequence shown here is derived from an EMBL/GenBank/DDBJ whole genome shotgun (WGS) entry which is preliminary data.</text>
</comment>
<feature type="transmembrane region" description="Helical" evidence="2">
    <location>
        <begin position="352"/>
        <end position="371"/>
    </location>
</feature>
<keyword evidence="2" id="KW-0472">Membrane</keyword>
<gene>
    <name evidence="3" type="ORF">PCOR1329_LOCUS39569</name>
</gene>
<proteinExistence type="predicted"/>
<feature type="transmembrane region" description="Helical" evidence="2">
    <location>
        <begin position="312"/>
        <end position="332"/>
    </location>
</feature>
<feature type="transmembrane region" description="Helical" evidence="2">
    <location>
        <begin position="46"/>
        <end position="68"/>
    </location>
</feature>
<reference evidence="3" key="1">
    <citation type="submission" date="2023-10" db="EMBL/GenBank/DDBJ databases">
        <authorList>
            <person name="Chen Y."/>
            <person name="Shah S."/>
            <person name="Dougan E. K."/>
            <person name="Thang M."/>
            <person name="Chan C."/>
        </authorList>
    </citation>
    <scope>NUCLEOTIDE SEQUENCE [LARGE SCALE GENOMIC DNA]</scope>
</reference>
<keyword evidence="2" id="KW-0812">Transmembrane</keyword>
<keyword evidence="2" id="KW-1133">Transmembrane helix</keyword>
<feature type="transmembrane region" description="Helical" evidence="2">
    <location>
        <begin position="506"/>
        <end position="523"/>
    </location>
</feature>
<evidence type="ECO:0000313" key="4">
    <source>
        <dbReference type="Proteomes" id="UP001189429"/>
    </source>
</evidence>
<feature type="transmembrane region" description="Helical" evidence="2">
    <location>
        <begin position="194"/>
        <end position="218"/>
    </location>
</feature>
<keyword evidence="4" id="KW-1185">Reference proteome</keyword>
<feature type="transmembrane region" description="Helical" evidence="2">
    <location>
        <begin position="225"/>
        <end position="244"/>
    </location>
</feature>
<feature type="transmembrane region" description="Helical" evidence="2">
    <location>
        <begin position="479"/>
        <end position="499"/>
    </location>
</feature>
<sequence>PAPGTPSSLALPAALRRSFVSSRFSLSRRARSQPGRLHDRRMKAQLLVAGYPVTFFPGDVTSLFSLFFDNLSTLLTLSGAIMSVLSGSPDLARKIVFRRMVPACGVMLFVGNMYYGYQSARLTREKGRQYTAQPYGLGGAGAFPFIFGIMLPIAMGAICDVSGDRAVEVAYQVGVAANFLTGIVHIVMGIVGHYVLWLAPTAAFLTPLAGIGIVWLSINQILPNLSAPFPGLLPVFMCFFAYYSGCLRRASGEARVPEALQIVVPALVIAYVWQGPVFSFDRVEQEVDSFEGRGLYWAVGDITEGFKHLGNYLGIILPISLLNGMLDLMVLVSARQAGDAYNIRETMIADGIGTMIGAMLGSPIETVVYIGHPIHKRNGAGNGYSIMNGFLYLILTLSGVYPIVASAMPLTATGPIIMVFGLIITQQAFESVKPRHWPAIIVGLFFFVLDFAGAGDLVGDGSQAGELDGYLSGFYGKMAMTQSAPLNSLIWASLITFTIDRRWGRAIFWSCFAAACAGAGIIHQQKAFPSPSEFANGLFAADESCGGGVPGLSEEAKEGYGPTSPMWFMLGYLSIAATCAAAWGLNKAGFKESFPDPIIEDGVDDIFDNWYAEPKPNTKLDGNTSDGEGSRNDPVSDETI</sequence>
<protein>
    <submittedName>
        <fullName evidence="3">Uncharacterized protein</fullName>
    </submittedName>
</protein>
<evidence type="ECO:0000313" key="3">
    <source>
        <dbReference type="EMBL" id="CAK0845925.1"/>
    </source>
</evidence>
<feature type="region of interest" description="Disordered" evidence="1">
    <location>
        <begin position="614"/>
        <end position="640"/>
    </location>
</feature>
<evidence type="ECO:0000256" key="2">
    <source>
        <dbReference type="SAM" id="Phobius"/>
    </source>
</evidence>